<dbReference type="PIRSF" id="PIRSF029195">
    <property type="entry name" value="UCP029195_PTS_EIIA2"/>
    <property type="match status" value="1"/>
</dbReference>
<sequence length="255" mass="27410">MLTRELTFFCRLGLTITQAKQLSRLAGLFKSHIQLINVTRRQRVEATSQLSLLTLATQPGDLCLLLIEGLDAELAHMAFTCWCVELGQPLGRPGSAAPAEQRLGLAQPDYCFSLAQLGHAAASLDKSLALRVLVDLLPAELVRDRTALEQAIAKREQIAATIIRPGLAMPHVICPAIRQPALSLLSCAEPIEWGSALGPVRTIILLAIPAGLAPEQLRPLTRLARAMMDEVVSTALLHASSATARQAIVIEGLLS</sequence>
<gene>
    <name evidence="5" type="ORF">D9F05_20465</name>
</gene>
<dbReference type="PROSITE" id="PS51094">
    <property type="entry name" value="PTS_EIIA_TYPE_2"/>
    <property type="match status" value="1"/>
</dbReference>
<dbReference type="Pfam" id="PF00381">
    <property type="entry name" value="PTS-HPr"/>
    <property type="match status" value="1"/>
</dbReference>
<accession>A0A3L0W447</accession>
<evidence type="ECO:0000259" key="4">
    <source>
        <dbReference type="PROSITE" id="PS51350"/>
    </source>
</evidence>
<dbReference type="InterPro" id="IPR002178">
    <property type="entry name" value="PTS_EIIA_type-2_dom"/>
</dbReference>
<feature type="domain" description="PTS EIIA type-2" evidence="3">
    <location>
        <begin position="110"/>
        <end position="255"/>
    </location>
</feature>
<dbReference type="SUPFAM" id="SSF55594">
    <property type="entry name" value="HPr-like"/>
    <property type="match status" value="1"/>
</dbReference>
<dbReference type="PANTHER" id="PTHR47738:SF1">
    <property type="entry name" value="NITROGEN REGULATORY PROTEIN"/>
    <property type="match status" value="1"/>
</dbReference>
<keyword evidence="2 5" id="KW-0813">Transport</keyword>
<dbReference type="AlphaFoldDB" id="A0A3L0W447"/>
<evidence type="ECO:0000256" key="2">
    <source>
        <dbReference type="ARBA" id="ARBA00022597"/>
    </source>
</evidence>
<dbReference type="InterPro" id="IPR016910">
    <property type="entry name" value="UCP029195_PTS_EIIA2"/>
</dbReference>
<dbReference type="InterPro" id="IPR051541">
    <property type="entry name" value="PTS_SugarTrans_NitroReg"/>
</dbReference>
<keyword evidence="2 5" id="KW-0762">Sugar transport</keyword>
<dbReference type="InterPro" id="IPR016152">
    <property type="entry name" value="PTrfase/Anion_transptr"/>
</dbReference>
<dbReference type="GO" id="GO:0030295">
    <property type="term" value="F:protein kinase activator activity"/>
    <property type="evidence" value="ECO:0007669"/>
    <property type="project" value="TreeGrafter"/>
</dbReference>
<dbReference type="EMBL" id="RNRV01000050">
    <property type="protein sequence ID" value="MHO06688.1"/>
    <property type="molecule type" value="Genomic_DNA"/>
</dbReference>
<protein>
    <submittedName>
        <fullName evidence="5">PTS sugar transporter subunit IIA</fullName>
    </submittedName>
</protein>
<evidence type="ECO:0000313" key="5">
    <source>
        <dbReference type="EMBL" id="MHO06688.1"/>
    </source>
</evidence>
<dbReference type="Gene3D" id="3.30.1340.10">
    <property type="entry name" value="HPr-like"/>
    <property type="match status" value="1"/>
</dbReference>
<evidence type="ECO:0000259" key="3">
    <source>
        <dbReference type="PROSITE" id="PS51094"/>
    </source>
</evidence>
<dbReference type="InterPro" id="IPR035895">
    <property type="entry name" value="HPr-like_sf"/>
</dbReference>
<keyword evidence="1" id="KW-0597">Phosphoprotein</keyword>
<evidence type="ECO:0000256" key="1">
    <source>
        <dbReference type="ARBA" id="ARBA00022553"/>
    </source>
</evidence>
<dbReference type="PROSITE" id="PS51350">
    <property type="entry name" value="PTS_HPR_DOM"/>
    <property type="match status" value="1"/>
</dbReference>
<reference evidence="5" key="1">
    <citation type="submission" date="2018-10" db="EMBL/GenBank/DDBJ databases">
        <authorList>
            <consortium name="NARMS: The National Antimicrobial Resistance Monitoring System"/>
        </authorList>
    </citation>
    <scope>NUCLEOTIDE SEQUENCE [LARGE SCALE GENOMIC DNA]</scope>
    <source>
        <strain evidence="5">CVM N17EC0388</strain>
    </source>
</reference>
<dbReference type="PANTHER" id="PTHR47738">
    <property type="entry name" value="PTS SYSTEM FRUCTOSE-LIKE EIIA COMPONENT-RELATED"/>
    <property type="match status" value="1"/>
</dbReference>
<dbReference type="SUPFAM" id="SSF55804">
    <property type="entry name" value="Phoshotransferase/anion transport protein"/>
    <property type="match status" value="1"/>
</dbReference>
<dbReference type="Gene3D" id="3.40.930.10">
    <property type="entry name" value="Mannitol-specific EII, Chain A"/>
    <property type="match status" value="1"/>
</dbReference>
<dbReference type="InterPro" id="IPR000032">
    <property type="entry name" value="HPr-like"/>
</dbReference>
<proteinExistence type="predicted"/>
<feature type="domain" description="HPr" evidence="4">
    <location>
        <begin position="1"/>
        <end position="93"/>
    </location>
</feature>
<dbReference type="Pfam" id="PF00359">
    <property type="entry name" value="PTS_EIIA_2"/>
    <property type="match status" value="1"/>
</dbReference>
<name>A0A3L0W447_ECOLX</name>
<organism evidence="5">
    <name type="scientific">Escherichia coli</name>
    <dbReference type="NCBI Taxonomy" id="562"/>
    <lineage>
        <taxon>Bacteria</taxon>
        <taxon>Pseudomonadati</taxon>
        <taxon>Pseudomonadota</taxon>
        <taxon>Gammaproteobacteria</taxon>
        <taxon>Enterobacterales</taxon>
        <taxon>Enterobacteriaceae</taxon>
        <taxon>Escherichia</taxon>
    </lineage>
</organism>
<comment type="caution">
    <text evidence="5">The sequence shown here is derived from an EMBL/GenBank/DDBJ whole genome shotgun (WGS) entry which is preliminary data.</text>
</comment>